<sequence>MLPRPVDGMAGHPAGDGAVPRSQALGRHRTVRQGLALGYQVPAARCRLPGRRPRPGGAGDGLTALVRRNMLVSPPGGLRWFQRGEGQGCEHR</sequence>
<organism evidence="2 3">
    <name type="scientific">Rhodococcus ruber</name>
    <dbReference type="NCBI Taxonomy" id="1830"/>
    <lineage>
        <taxon>Bacteria</taxon>
        <taxon>Bacillati</taxon>
        <taxon>Actinomycetota</taxon>
        <taxon>Actinomycetes</taxon>
        <taxon>Mycobacteriales</taxon>
        <taxon>Nocardiaceae</taxon>
        <taxon>Rhodococcus</taxon>
    </lineage>
</organism>
<proteinExistence type="predicted"/>
<feature type="region of interest" description="Disordered" evidence="1">
    <location>
        <begin position="1"/>
        <end position="23"/>
    </location>
</feature>
<evidence type="ECO:0000256" key="1">
    <source>
        <dbReference type="SAM" id="MobiDB-lite"/>
    </source>
</evidence>
<name>A0A098BLV7_9NOCA</name>
<reference evidence="2 3" key="1">
    <citation type="journal article" date="2014" name="Genome Announc.">
        <title>Draft Genome Sequence of Propane- and Butane-Oxidizing Actinobacterium Rhodococcus ruber IEGM 231.</title>
        <authorList>
            <person name="Ivshina I.B."/>
            <person name="Kuyukina M.S."/>
            <person name="Krivoruchko A.V."/>
            <person name="Barbe V."/>
            <person name="Fischer C."/>
        </authorList>
    </citation>
    <scope>NUCLEOTIDE SEQUENCE [LARGE SCALE GENOMIC DNA]</scope>
</reference>
<dbReference type="Proteomes" id="UP000042997">
    <property type="component" value="Unassembled WGS sequence"/>
</dbReference>
<accession>A0A098BLV7</accession>
<protein>
    <submittedName>
        <fullName evidence="2">Uncharacterized protein</fullName>
    </submittedName>
</protein>
<evidence type="ECO:0000313" key="3">
    <source>
        <dbReference type="Proteomes" id="UP000042997"/>
    </source>
</evidence>
<dbReference type="EMBL" id="CCSD01000054">
    <property type="protein sequence ID" value="CDZ88706.1"/>
    <property type="molecule type" value="Genomic_DNA"/>
</dbReference>
<evidence type="ECO:0000313" key="2">
    <source>
        <dbReference type="EMBL" id="CDZ88706.1"/>
    </source>
</evidence>
<gene>
    <name evidence="2" type="ORF">RHRU231_430084</name>
</gene>
<dbReference type="AlphaFoldDB" id="A0A098BLV7"/>